<dbReference type="InterPro" id="IPR036428">
    <property type="entry name" value="PCD_sf"/>
</dbReference>
<evidence type="ECO:0000256" key="2">
    <source>
        <dbReference type="ARBA" id="ARBA00006472"/>
    </source>
</evidence>
<evidence type="ECO:0000256" key="1">
    <source>
        <dbReference type="ARBA" id="ARBA00001554"/>
    </source>
</evidence>
<gene>
    <name evidence="5" type="ORF">GT347_21330</name>
</gene>
<dbReference type="GO" id="GO:0008124">
    <property type="term" value="F:4-alpha-hydroxytetrahydrobiopterin dehydratase activity"/>
    <property type="evidence" value="ECO:0007669"/>
    <property type="project" value="UniProtKB-UniRule"/>
</dbReference>
<name>A0A857J8U4_9BURK</name>
<accession>A0A857J8U4</accession>
<dbReference type="KEGG" id="xyk:GT347_21330"/>
<keyword evidence="6" id="KW-1185">Reference proteome</keyword>
<evidence type="ECO:0000256" key="4">
    <source>
        <dbReference type="HAMAP-Rule" id="MF_00434"/>
    </source>
</evidence>
<dbReference type="PANTHER" id="PTHR12599">
    <property type="entry name" value="PTERIN-4-ALPHA-CARBINOLAMINE DEHYDRATASE"/>
    <property type="match status" value="1"/>
</dbReference>
<proteinExistence type="inferred from homology"/>
<dbReference type="HAMAP" id="MF_00434">
    <property type="entry name" value="Pterin_4_alpha"/>
    <property type="match status" value="1"/>
</dbReference>
<comment type="catalytic activity">
    <reaction evidence="1 4">
        <text>(4aS,6R)-4a-hydroxy-L-erythro-5,6,7,8-tetrahydrobiopterin = (6R)-L-erythro-6,7-dihydrobiopterin + H2O</text>
        <dbReference type="Rhea" id="RHEA:11920"/>
        <dbReference type="ChEBI" id="CHEBI:15377"/>
        <dbReference type="ChEBI" id="CHEBI:15642"/>
        <dbReference type="ChEBI" id="CHEBI:43120"/>
        <dbReference type="EC" id="4.2.1.96"/>
    </reaction>
</comment>
<sequence>MADAADLKQKDWATEARKALGPVEVVSKLAQLSGWALTGDGPDVAIEKTYSFRDYYQTLAFVNALALIAHRHDHHPDLVVRYGSVTVRFNTHDVKGLSASDFLCAAAADALLAA</sequence>
<evidence type="ECO:0000256" key="3">
    <source>
        <dbReference type="ARBA" id="ARBA00023239"/>
    </source>
</evidence>
<dbReference type="Pfam" id="PF01329">
    <property type="entry name" value="Pterin_4a"/>
    <property type="match status" value="1"/>
</dbReference>
<dbReference type="Proteomes" id="UP000464787">
    <property type="component" value="Chromosome"/>
</dbReference>
<dbReference type="EMBL" id="CP047650">
    <property type="protein sequence ID" value="QHJ00297.1"/>
    <property type="molecule type" value="Genomic_DNA"/>
</dbReference>
<dbReference type="GO" id="GO:0006729">
    <property type="term" value="P:tetrahydrobiopterin biosynthetic process"/>
    <property type="evidence" value="ECO:0007669"/>
    <property type="project" value="InterPro"/>
</dbReference>
<dbReference type="EC" id="4.2.1.96" evidence="4"/>
<dbReference type="SUPFAM" id="SSF55248">
    <property type="entry name" value="PCD-like"/>
    <property type="match status" value="1"/>
</dbReference>
<dbReference type="CDD" id="cd00488">
    <property type="entry name" value="PCD_DCoH"/>
    <property type="match status" value="1"/>
</dbReference>
<evidence type="ECO:0000313" key="5">
    <source>
        <dbReference type="EMBL" id="QHJ00297.1"/>
    </source>
</evidence>
<reference evidence="5 6" key="1">
    <citation type="submission" date="2020-01" db="EMBL/GenBank/DDBJ databases">
        <title>Genome sequencing of strain KACC 21265.</title>
        <authorList>
            <person name="Heo J."/>
            <person name="Kim S.-J."/>
            <person name="Kim J.-S."/>
            <person name="Hong S.-B."/>
            <person name="Kwon S.-W."/>
        </authorList>
    </citation>
    <scope>NUCLEOTIDE SEQUENCE [LARGE SCALE GENOMIC DNA]</scope>
    <source>
        <strain evidence="5 6">KACC 21265</strain>
    </source>
</reference>
<dbReference type="RefSeq" id="WP_160554107.1">
    <property type="nucleotide sequence ID" value="NZ_CP047650.1"/>
</dbReference>
<organism evidence="5 6">
    <name type="scientific">Xylophilus rhododendri</name>
    <dbReference type="NCBI Taxonomy" id="2697032"/>
    <lineage>
        <taxon>Bacteria</taxon>
        <taxon>Pseudomonadati</taxon>
        <taxon>Pseudomonadota</taxon>
        <taxon>Betaproteobacteria</taxon>
        <taxon>Burkholderiales</taxon>
        <taxon>Xylophilus</taxon>
    </lineage>
</organism>
<protein>
    <recommendedName>
        <fullName evidence="4">Putative pterin-4-alpha-carbinolamine dehydratase</fullName>
        <shortName evidence="4">PHS</shortName>
        <ecNumber evidence="4">4.2.1.96</ecNumber>
    </recommendedName>
    <alternativeName>
        <fullName evidence="4">4-alpha-hydroxy-tetrahydropterin dehydratase</fullName>
    </alternativeName>
    <alternativeName>
        <fullName evidence="4">Pterin carbinolamine dehydratase</fullName>
        <shortName evidence="4">PCD</shortName>
    </alternativeName>
</protein>
<keyword evidence="3 4" id="KW-0456">Lyase</keyword>
<dbReference type="InterPro" id="IPR001533">
    <property type="entry name" value="Pterin_deHydtase"/>
</dbReference>
<evidence type="ECO:0000313" key="6">
    <source>
        <dbReference type="Proteomes" id="UP000464787"/>
    </source>
</evidence>
<dbReference type="Gene3D" id="3.30.1360.20">
    <property type="entry name" value="Transcriptional coactivator/pterin dehydratase"/>
    <property type="match status" value="1"/>
</dbReference>
<dbReference type="PANTHER" id="PTHR12599:SF0">
    <property type="entry name" value="PTERIN-4-ALPHA-CARBINOLAMINE DEHYDRATASE"/>
    <property type="match status" value="1"/>
</dbReference>
<comment type="similarity">
    <text evidence="2 4">Belongs to the pterin-4-alpha-carbinolamine dehydratase family.</text>
</comment>
<dbReference type="AlphaFoldDB" id="A0A857J8U4"/>